<dbReference type="Proteomes" id="UP000006057">
    <property type="component" value="Chromosome"/>
</dbReference>
<dbReference type="PATRIC" id="fig|710421.3.peg.1468"/>
<dbReference type="Gene3D" id="2.60.40.1180">
    <property type="entry name" value="Golgi alpha-mannosidase II"/>
    <property type="match status" value="1"/>
</dbReference>
<dbReference type="InterPro" id="IPR018087">
    <property type="entry name" value="Glyco_hydro_5_CS"/>
</dbReference>
<organism evidence="7 8">
    <name type="scientific">Mycolicibacterium chubuense (strain NBB4)</name>
    <name type="common">Mycobacterium chubuense</name>
    <dbReference type="NCBI Taxonomy" id="710421"/>
    <lineage>
        <taxon>Bacteria</taxon>
        <taxon>Bacillati</taxon>
        <taxon>Actinomycetota</taxon>
        <taxon>Actinomycetes</taxon>
        <taxon>Mycobacteriales</taxon>
        <taxon>Mycobacteriaceae</taxon>
        <taxon>Mycolicibacterium</taxon>
    </lineage>
</organism>
<dbReference type="GO" id="GO:1901136">
    <property type="term" value="P:carbohydrate derivative catabolic process"/>
    <property type="evidence" value="ECO:0007669"/>
    <property type="project" value="UniProtKB-ARBA"/>
</dbReference>
<name>I4BG59_MYCCN</name>
<feature type="region of interest" description="Disordered" evidence="4">
    <location>
        <begin position="251"/>
        <end position="275"/>
    </location>
</feature>
<dbReference type="InterPro" id="IPR013780">
    <property type="entry name" value="Glyco_hydro_b"/>
</dbReference>
<evidence type="ECO:0000313" key="8">
    <source>
        <dbReference type="Proteomes" id="UP000006057"/>
    </source>
</evidence>
<dbReference type="GO" id="GO:0000272">
    <property type="term" value="P:polysaccharide catabolic process"/>
    <property type="evidence" value="ECO:0007669"/>
    <property type="project" value="InterPro"/>
</dbReference>
<dbReference type="Pfam" id="PF00150">
    <property type="entry name" value="Cellulase"/>
    <property type="match status" value="1"/>
</dbReference>
<dbReference type="PANTHER" id="PTHR31308:SF3">
    <property type="entry name" value="ENDOGLYCOCERAMIDASE"/>
    <property type="match status" value="1"/>
</dbReference>
<evidence type="ECO:0000259" key="6">
    <source>
        <dbReference type="Pfam" id="PF18564"/>
    </source>
</evidence>
<protein>
    <submittedName>
        <fullName evidence="7">Endoglucanase</fullName>
    </submittedName>
</protein>
<dbReference type="Pfam" id="PF21526">
    <property type="entry name" value="PGRS"/>
    <property type="match status" value="1"/>
</dbReference>
<accession>I4BG59</accession>
<keyword evidence="3" id="KW-0326">Glycosidase</keyword>
<feature type="domain" description="Glycoside hydrolase family 5" evidence="5">
    <location>
        <begin position="310"/>
        <end position="581"/>
    </location>
</feature>
<evidence type="ECO:0000256" key="1">
    <source>
        <dbReference type="ARBA" id="ARBA00005641"/>
    </source>
</evidence>
<comment type="similarity">
    <text evidence="1">Belongs to the glycosyl hydrolase 5 (cellulase A) family.</text>
</comment>
<keyword evidence="2" id="KW-0378">Hydrolase</keyword>
<feature type="region of interest" description="Disordered" evidence="4">
    <location>
        <begin position="1"/>
        <end position="21"/>
    </location>
</feature>
<dbReference type="SUPFAM" id="SSF51445">
    <property type="entry name" value="(Trans)glycosidases"/>
    <property type="match status" value="1"/>
</dbReference>
<dbReference type="EMBL" id="CP003053">
    <property type="protein sequence ID" value="AFM16266.1"/>
    <property type="molecule type" value="Genomic_DNA"/>
</dbReference>
<dbReference type="STRING" id="710421.Mycch_1466"/>
<evidence type="ECO:0000313" key="7">
    <source>
        <dbReference type="EMBL" id="AFM16266.1"/>
    </source>
</evidence>
<dbReference type="InterPro" id="IPR041036">
    <property type="entry name" value="GH5_C"/>
</dbReference>
<dbReference type="GO" id="GO:0016042">
    <property type="term" value="P:lipid catabolic process"/>
    <property type="evidence" value="ECO:0007669"/>
    <property type="project" value="UniProtKB-ARBA"/>
</dbReference>
<dbReference type="AlphaFoldDB" id="I4BG59"/>
<dbReference type="PANTHER" id="PTHR31308">
    <property type="match status" value="1"/>
</dbReference>
<evidence type="ECO:0000259" key="5">
    <source>
        <dbReference type="Pfam" id="PF00150"/>
    </source>
</evidence>
<dbReference type="InterPro" id="IPR052066">
    <property type="entry name" value="Glycosphingolipid_Hydrolases"/>
</dbReference>
<evidence type="ECO:0000256" key="4">
    <source>
        <dbReference type="SAM" id="MobiDB-lite"/>
    </source>
</evidence>
<keyword evidence="8" id="KW-1185">Reference proteome</keyword>
<sequence length="729" mass="72752" precursor="true">MWLTAAAARRERGASEVPDAAAAGAAPPALIAPASPSSRPSSYDLPSLFRDVVFAPIHAAVQFWITSDLGRLVDGVINAVFGSYVIGNGSPGTAEDPDGGAAGWLLGDGGAGWNSTEDGHAGGDGGAAGLLGVGGAGGSGGVGAAGGDGGTGGRLLGIGGAGGRGGAGADGGAGGDAAALVLGIGGRGGDGGDGAQGGRGGNGGDGAAFLGSGGDGGDAGLSGIGGASTGLPALGGAGGTAGALGTHGDVGRSGRIVDGPASAGTAGSLSPVSTTGTWLTNSDGQVVILHGLNEVYKVAPYEPSASGFAADDAAFLAANGFTVVRLGIIWSAIEPEPGVYNTAYLASIDQTVQTLAEHGIYTIIDMHQDNYSEEFQGEGAPLWASDGGGRPNPSNGFPGNYFTNPAEQHAWDVFWDNAAAADGLGLQDHVTQTWQQVAAYFSGNTDIIGYEVINEPFSGSSWPADVLGSRFFGHQQLTPFYNQVIAAIRSVDSVTPVWIEPGNPAISEIPTVLGLPVRLGTIDDPNTVLSYHGYSGGIPVIGGFIVGRLASASRQYANRHDMPVFLTEFGATNDTSVITTEMRAGDRIRAGWVEWAYSGVGDVTGSPEVEWLVRDPAAAPVGDNVNAATLTTLAEPYAQTISGTPVSYAFADGTYDLTYSTERADGSGRFEPGARTYVSVPDLAFPDGYVVTVSGGQVVSAPDARILVIASGAAADTVHVVVSAAPAGG</sequence>
<dbReference type="HOGENOM" id="CLU_395779_0_0_11"/>
<feature type="domain" description="Glycoside hydrolase family 5 C-terminal" evidence="6">
    <location>
        <begin position="636"/>
        <end position="721"/>
    </location>
</feature>
<feature type="compositionally biased region" description="Polar residues" evidence="4">
    <location>
        <begin position="265"/>
        <end position="275"/>
    </location>
</feature>
<dbReference type="KEGG" id="mcb:Mycch_1466"/>
<dbReference type="InterPro" id="IPR001547">
    <property type="entry name" value="Glyco_hydro_5"/>
</dbReference>
<dbReference type="Gene3D" id="3.20.20.80">
    <property type="entry name" value="Glycosidases"/>
    <property type="match status" value="1"/>
</dbReference>
<reference evidence="7 8" key="1">
    <citation type="submission" date="2012-06" db="EMBL/GenBank/DDBJ databases">
        <title>Complete sequence of chromosome of Mycobacterium chubuense NBB4.</title>
        <authorList>
            <consortium name="US DOE Joint Genome Institute"/>
            <person name="Lucas S."/>
            <person name="Han J."/>
            <person name="Lapidus A."/>
            <person name="Cheng J.-F."/>
            <person name="Goodwin L."/>
            <person name="Pitluck S."/>
            <person name="Peters L."/>
            <person name="Mikhailova N."/>
            <person name="Teshima H."/>
            <person name="Detter J.C."/>
            <person name="Han C."/>
            <person name="Tapia R."/>
            <person name="Land M."/>
            <person name="Hauser L."/>
            <person name="Kyrpides N."/>
            <person name="Ivanova N."/>
            <person name="Pagani I."/>
            <person name="Mattes T."/>
            <person name="Holmes A."/>
            <person name="Rutledge P."/>
            <person name="Paulsen I."/>
            <person name="Coleman N."/>
            <person name="Woyke T."/>
        </authorList>
    </citation>
    <scope>NUCLEOTIDE SEQUENCE [LARGE SCALE GENOMIC DNA]</scope>
    <source>
        <strain evidence="7 8">NBB4</strain>
    </source>
</reference>
<dbReference type="InterPro" id="IPR017853">
    <property type="entry name" value="GH"/>
</dbReference>
<evidence type="ECO:0000256" key="3">
    <source>
        <dbReference type="ARBA" id="ARBA00023295"/>
    </source>
</evidence>
<dbReference type="GO" id="GO:0004553">
    <property type="term" value="F:hydrolase activity, hydrolyzing O-glycosyl compounds"/>
    <property type="evidence" value="ECO:0007669"/>
    <property type="project" value="InterPro"/>
</dbReference>
<proteinExistence type="inferred from homology"/>
<dbReference type="RefSeq" id="WP_014814747.1">
    <property type="nucleotide sequence ID" value="NC_018027.1"/>
</dbReference>
<dbReference type="InterPro" id="IPR048996">
    <property type="entry name" value="PGRS_rpt"/>
</dbReference>
<dbReference type="PROSITE" id="PS00659">
    <property type="entry name" value="GLYCOSYL_HYDROL_F5"/>
    <property type="match status" value="1"/>
</dbReference>
<dbReference type="eggNOG" id="COG2730">
    <property type="taxonomic scope" value="Bacteria"/>
</dbReference>
<evidence type="ECO:0000256" key="2">
    <source>
        <dbReference type="ARBA" id="ARBA00022801"/>
    </source>
</evidence>
<gene>
    <name evidence="7" type="ordered locus">Mycch_1466</name>
</gene>
<dbReference type="Pfam" id="PF18564">
    <property type="entry name" value="Glyco_hydro_5_C"/>
    <property type="match status" value="1"/>
</dbReference>